<name>A0AAN7BIB1_9PEZI</name>
<feature type="compositionally biased region" description="Polar residues" evidence="1">
    <location>
        <begin position="364"/>
        <end position="379"/>
    </location>
</feature>
<sequence>MDFMIQPPDDNSIKRPWMQLSNLIDSHVQAFYVASEGLGYKRESLREDLQEFRIAQDPRDIDEITELLHSTKYRKLGLRICIARAVLSSIDFSGHPRETSLDRDVVALMRRFHQLHPNPSPEEEMGLSQWRMITASFLASGPGDMRDRRFPCEGLLIDFLSLFRRGPGFDPQIQDDENWRGSIRTIVVQGIEVGEKLFSHPATWAFAWHTTPVAVLTSTFNGLETDSSFGDRRTGATLITIFPGLIQAPLRDGSDESSEPTIVQAGDTGCGLAFFRGEIFPISAISSVDGRANNAYASPRYFEFERMAATSPHQIESSSSRGKKKDSRRHQSSEAALHSRGGERFYQPLRRSSTMDDPQPPGRSGTSRSLEGETPPTSSGRRRIGRHTT</sequence>
<dbReference type="Proteomes" id="UP001301958">
    <property type="component" value="Unassembled WGS sequence"/>
</dbReference>
<protein>
    <submittedName>
        <fullName evidence="2">Uncharacterized protein</fullName>
    </submittedName>
</protein>
<reference evidence="2" key="2">
    <citation type="submission" date="2023-05" db="EMBL/GenBank/DDBJ databases">
        <authorList>
            <consortium name="Lawrence Berkeley National Laboratory"/>
            <person name="Steindorff A."/>
            <person name="Hensen N."/>
            <person name="Bonometti L."/>
            <person name="Westerberg I."/>
            <person name="Brannstrom I.O."/>
            <person name="Guillou S."/>
            <person name="Cros-Aarteil S."/>
            <person name="Calhoun S."/>
            <person name="Haridas S."/>
            <person name="Kuo A."/>
            <person name="Mondo S."/>
            <person name="Pangilinan J."/>
            <person name="Riley R."/>
            <person name="Labutti K."/>
            <person name="Andreopoulos B."/>
            <person name="Lipzen A."/>
            <person name="Chen C."/>
            <person name="Yanf M."/>
            <person name="Daum C."/>
            <person name="Ng V."/>
            <person name="Clum A."/>
            <person name="Ohm R."/>
            <person name="Martin F."/>
            <person name="Silar P."/>
            <person name="Natvig D."/>
            <person name="Lalanne C."/>
            <person name="Gautier V."/>
            <person name="Ament-Velasquez S.L."/>
            <person name="Kruys A."/>
            <person name="Hutchinson M.I."/>
            <person name="Powell A.J."/>
            <person name="Barry K."/>
            <person name="Miller A.N."/>
            <person name="Grigoriev I.V."/>
            <person name="Debuchy R."/>
            <person name="Gladieux P."/>
            <person name="Thoren M.H."/>
            <person name="Johannesson H."/>
        </authorList>
    </citation>
    <scope>NUCLEOTIDE SEQUENCE</scope>
    <source>
        <strain evidence="2">CBS 990.96</strain>
    </source>
</reference>
<organism evidence="2 3">
    <name type="scientific">Podospora fimiseda</name>
    <dbReference type="NCBI Taxonomy" id="252190"/>
    <lineage>
        <taxon>Eukaryota</taxon>
        <taxon>Fungi</taxon>
        <taxon>Dikarya</taxon>
        <taxon>Ascomycota</taxon>
        <taxon>Pezizomycotina</taxon>
        <taxon>Sordariomycetes</taxon>
        <taxon>Sordariomycetidae</taxon>
        <taxon>Sordariales</taxon>
        <taxon>Podosporaceae</taxon>
        <taxon>Podospora</taxon>
    </lineage>
</organism>
<feature type="region of interest" description="Disordered" evidence="1">
    <location>
        <begin position="310"/>
        <end position="389"/>
    </location>
</feature>
<feature type="compositionally biased region" description="Basic residues" evidence="1">
    <location>
        <begin position="380"/>
        <end position="389"/>
    </location>
</feature>
<dbReference type="EMBL" id="MU865409">
    <property type="protein sequence ID" value="KAK4223935.1"/>
    <property type="molecule type" value="Genomic_DNA"/>
</dbReference>
<accession>A0AAN7BIB1</accession>
<keyword evidence="3" id="KW-1185">Reference proteome</keyword>
<comment type="caution">
    <text evidence="2">The sequence shown here is derived from an EMBL/GenBank/DDBJ whole genome shotgun (WGS) entry which is preliminary data.</text>
</comment>
<reference evidence="2" key="1">
    <citation type="journal article" date="2023" name="Mol. Phylogenet. Evol.">
        <title>Genome-scale phylogeny and comparative genomics of the fungal order Sordariales.</title>
        <authorList>
            <person name="Hensen N."/>
            <person name="Bonometti L."/>
            <person name="Westerberg I."/>
            <person name="Brannstrom I.O."/>
            <person name="Guillou S."/>
            <person name="Cros-Aarteil S."/>
            <person name="Calhoun S."/>
            <person name="Haridas S."/>
            <person name="Kuo A."/>
            <person name="Mondo S."/>
            <person name="Pangilinan J."/>
            <person name="Riley R."/>
            <person name="LaButti K."/>
            <person name="Andreopoulos B."/>
            <person name="Lipzen A."/>
            <person name="Chen C."/>
            <person name="Yan M."/>
            <person name="Daum C."/>
            <person name="Ng V."/>
            <person name="Clum A."/>
            <person name="Steindorff A."/>
            <person name="Ohm R.A."/>
            <person name="Martin F."/>
            <person name="Silar P."/>
            <person name="Natvig D.O."/>
            <person name="Lalanne C."/>
            <person name="Gautier V."/>
            <person name="Ament-Velasquez S.L."/>
            <person name="Kruys A."/>
            <person name="Hutchinson M.I."/>
            <person name="Powell A.J."/>
            <person name="Barry K."/>
            <person name="Miller A.N."/>
            <person name="Grigoriev I.V."/>
            <person name="Debuchy R."/>
            <person name="Gladieux P."/>
            <person name="Hiltunen Thoren M."/>
            <person name="Johannesson H."/>
        </authorList>
    </citation>
    <scope>NUCLEOTIDE SEQUENCE</scope>
    <source>
        <strain evidence="2">CBS 990.96</strain>
    </source>
</reference>
<gene>
    <name evidence="2" type="ORF">QBC38DRAFT_512066</name>
</gene>
<dbReference type="AlphaFoldDB" id="A0AAN7BIB1"/>
<evidence type="ECO:0000256" key="1">
    <source>
        <dbReference type="SAM" id="MobiDB-lite"/>
    </source>
</evidence>
<evidence type="ECO:0000313" key="3">
    <source>
        <dbReference type="Proteomes" id="UP001301958"/>
    </source>
</evidence>
<feature type="compositionally biased region" description="Basic residues" evidence="1">
    <location>
        <begin position="321"/>
        <end position="330"/>
    </location>
</feature>
<evidence type="ECO:0000313" key="2">
    <source>
        <dbReference type="EMBL" id="KAK4223935.1"/>
    </source>
</evidence>
<proteinExistence type="predicted"/>